<sequence length="290" mass="31118">MSMQFWGLEVKAKEPSKVSLDDGRIIHLSQATLSDVKKETDPVTVSVTVDNKKFVLGVLTKSNPQLSFDLVFETEFEISHNFKNGSVHFLGYQTEMPSSDGEMFGDSSDEEEDEEVPVLQKENGKAAPASAAVAKPKVAAKPVKSAEEDSDEDDSDDSDDDDLSDGESIPFSDSEDDDDDDDEEDEMSEDEKPVPVPAKAESGKKRANADAKTPESKKAKLVTPQKTDGKKGAQTAHTATPHPSKKGGKTPVGDKATPKSAGSASCDSCKKTFNSDNALQSHNKAKHAAK</sequence>
<keyword evidence="2" id="KW-0863">Zinc-finger</keyword>
<feature type="compositionally biased region" description="Basic and acidic residues" evidence="3">
    <location>
        <begin position="201"/>
        <end position="218"/>
    </location>
</feature>
<feature type="compositionally biased region" description="Acidic residues" evidence="3">
    <location>
        <begin position="173"/>
        <end position="189"/>
    </location>
</feature>
<comment type="similarity">
    <text evidence="1">Belongs to the histone deacetylase HD2 family.</text>
</comment>
<feature type="region of interest" description="Disordered" evidence="3">
    <location>
        <begin position="93"/>
        <end position="290"/>
    </location>
</feature>
<keyword evidence="2" id="KW-0862">Zinc</keyword>
<dbReference type="Gene3D" id="2.60.120.340">
    <property type="entry name" value="Nucleoplasmin core domain"/>
    <property type="match status" value="1"/>
</dbReference>
<feature type="compositionally biased region" description="Acidic residues" evidence="3">
    <location>
        <begin position="148"/>
        <end position="165"/>
    </location>
</feature>
<name>A0A9R0JXD8_SPIOL</name>
<dbReference type="GO" id="GO:0008270">
    <property type="term" value="F:zinc ion binding"/>
    <property type="evidence" value="ECO:0007669"/>
    <property type="project" value="UniProtKB-KW"/>
</dbReference>
<feature type="domain" description="C2H2-type" evidence="4">
    <location>
        <begin position="264"/>
        <end position="290"/>
    </location>
</feature>
<dbReference type="AlphaFoldDB" id="A0A9R0JXD8"/>
<feature type="compositionally biased region" description="Acidic residues" evidence="3">
    <location>
        <begin position="107"/>
        <end position="116"/>
    </location>
</feature>
<reference evidence="5" key="1">
    <citation type="journal article" date="2021" name="Nat. Commun.">
        <title>Genomic analyses provide insights into spinach domestication and the genetic basis of agronomic traits.</title>
        <authorList>
            <person name="Cai X."/>
            <person name="Sun X."/>
            <person name="Xu C."/>
            <person name="Sun H."/>
            <person name="Wang X."/>
            <person name="Ge C."/>
            <person name="Zhang Z."/>
            <person name="Wang Q."/>
            <person name="Fei Z."/>
            <person name="Jiao C."/>
            <person name="Wang Q."/>
        </authorList>
    </citation>
    <scope>NUCLEOTIDE SEQUENCE [LARGE SCALE GENOMIC DNA]</scope>
    <source>
        <strain evidence="5">cv. Varoflay</strain>
    </source>
</reference>
<evidence type="ECO:0000259" key="4">
    <source>
        <dbReference type="PROSITE" id="PS50157"/>
    </source>
</evidence>
<dbReference type="PROSITE" id="PS50157">
    <property type="entry name" value="ZINC_FINGER_C2H2_2"/>
    <property type="match status" value="1"/>
</dbReference>
<dbReference type="GeneID" id="110790176"/>
<evidence type="ECO:0000256" key="3">
    <source>
        <dbReference type="SAM" id="MobiDB-lite"/>
    </source>
</evidence>
<accession>A0A9R0JXD8</accession>
<dbReference type="Proteomes" id="UP000813463">
    <property type="component" value="Chromosome 4"/>
</dbReference>
<organism evidence="5 6">
    <name type="scientific">Spinacia oleracea</name>
    <name type="common">Spinach</name>
    <dbReference type="NCBI Taxonomy" id="3562"/>
    <lineage>
        <taxon>Eukaryota</taxon>
        <taxon>Viridiplantae</taxon>
        <taxon>Streptophyta</taxon>
        <taxon>Embryophyta</taxon>
        <taxon>Tracheophyta</taxon>
        <taxon>Spermatophyta</taxon>
        <taxon>Magnoliopsida</taxon>
        <taxon>eudicotyledons</taxon>
        <taxon>Gunneridae</taxon>
        <taxon>Pentapetalae</taxon>
        <taxon>Caryophyllales</taxon>
        <taxon>Chenopodiaceae</taxon>
        <taxon>Chenopodioideae</taxon>
        <taxon>Anserineae</taxon>
        <taxon>Spinacia</taxon>
    </lineage>
</organism>
<keyword evidence="2" id="KW-0479">Metal-binding</keyword>
<proteinExistence type="inferred from homology"/>
<evidence type="ECO:0000256" key="2">
    <source>
        <dbReference type="PROSITE-ProRule" id="PRU00042"/>
    </source>
</evidence>
<protein>
    <submittedName>
        <fullName evidence="6">Histone deacetylase HDT2</fullName>
    </submittedName>
</protein>
<dbReference type="KEGG" id="soe:110790176"/>
<dbReference type="InterPro" id="IPR041232">
    <property type="entry name" value="NPL"/>
</dbReference>
<keyword evidence="5" id="KW-1185">Reference proteome</keyword>
<feature type="compositionally biased region" description="Low complexity" evidence="3">
    <location>
        <begin position="125"/>
        <end position="143"/>
    </location>
</feature>
<dbReference type="RefSeq" id="XP_021850646.2">
    <property type="nucleotide sequence ID" value="XM_021994954.2"/>
</dbReference>
<dbReference type="InterPro" id="IPR013087">
    <property type="entry name" value="Znf_C2H2_type"/>
</dbReference>
<evidence type="ECO:0000313" key="5">
    <source>
        <dbReference type="Proteomes" id="UP000813463"/>
    </source>
</evidence>
<gene>
    <name evidence="6" type="primary">LOC110790176</name>
</gene>
<feature type="compositionally biased region" description="Polar residues" evidence="3">
    <location>
        <begin position="260"/>
        <end position="282"/>
    </location>
</feature>
<reference evidence="6" key="2">
    <citation type="submission" date="2025-08" db="UniProtKB">
        <authorList>
            <consortium name="RefSeq"/>
        </authorList>
    </citation>
    <scope>IDENTIFICATION</scope>
    <source>
        <tissue evidence="6">Leaf</tissue>
    </source>
</reference>
<dbReference type="Pfam" id="PF17800">
    <property type="entry name" value="NPL"/>
    <property type="match status" value="1"/>
</dbReference>
<dbReference type="PROSITE" id="PS00028">
    <property type="entry name" value="ZINC_FINGER_C2H2_1"/>
    <property type="match status" value="1"/>
</dbReference>
<evidence type="ECO:0000313" key="6">
    <source>
        <dbReference type="RefSeq" id="XP_021850646.2"/>
    </source>
</evidence>
<evidence type="ECO:0000256" key="1">
    <source>
        <dbReference type="ARBA" id="ARBA00006673"/>
    </source>
</evidence>